<proteinExistence type="predicted"/>
<sequence>MSAANAHRTRQWLQLALICLSFVPVTIDATILYVAIPPVVTALGADAIEMLWIVDIYPFVTAGLVLLTGPLGDRFGHQRMLLVGLLVFAVASALAAYSWSPEMLIAARALKGAGGAMIVPSSLALIRILFDDPKQRAVGIGLWGALASAGSASGPVIGGLLLEHFWWGSLFLVNVPVALGLAAVLSRLIPNRILGLGHAISPLSPFLGLTGVLAVVYALKRAAHGDFLSLVPVMALLVGLAALILFVRRELSAEHPLLDLRLFAIGIFRTAVFAAILTSMTLIGFELFLTQYLQMVVGLSAFEAGLAFLPFPIAGVIFGPIGGYLNGRIGSMQTAAIGIAVAIIGYVAISMIDLHSVGWELFVILAVISGGHALTMSAATNAIMSSAPEERAGAAAGIESVSFEFGAGLGVAFFGSIMTAVYIRTFVAPSGMQIDPGHSLGEALRAAQSLPAAFAEQLVAAARSAYLDGFHVIQYAAIAILVAIGAIVLARMARPDR</sequence>
<dbReference type="RefSeq" id="WP_304374103.1">
    <property type="nucleotide sequence ID" value="NZ_JAUOZU010000001.1"/>
</dbReference>
<feature type="transmembrane region" description="Helical" evidence="7">
    <location>
        <begin position="12"/>
        <end position="36"/>
    </location>
</feature>
<dbReference type="PANTHER" id="PTHR42718:SF47">
    <property type="entry name" value="METHYL VIOLOGEN RESISTANCE PROTEIN SMVA"/>
    <property type="match status" value="1"/>
</dbReference>
<dbReference type="SUPFAM" id="SSF103473">
    <property type="entry name" value="MFS general substrate transporter"/>
    <property type="match status" value="1"/>
</dbReference>
<feature type="transmembrane region" description="Helical" evidence="7">
    <location>
        <begin position="137"/>
        <end position="158"/>
    </location>
</feature>
<keyword evidence="3" id="KW-1003">Cell membrane</keyword>
<evidence type="ECO:0000256" key="7">
    <source>
        <dbReference type="SAM" id="Phobius"/>
    </source>
</evidence>
<keyword evidence="4 7" id="KW-0812">Transmembrane</keyword>
<keyword evidence="5 7" id="KW-1133">Transmembrane helix</keyword>
<feature type="transmembrane region" description="Helical" evidence="7">
    <location>
        <begin position="305"/>
        <end position="325"/>
    </location>
</feature>
<evidence type="ECO:0000256" key="4">
    <source>
        <dbReference type="ARBA" id="ARBA00022692"/>
    </source>
</evidence>
<comment type="caution">
    <text evidence="9">The sequence shown here is derived from an EMBL/GenBank/DDBJ whole genome shotgun (WGS) entry which is preliminary data.</text>
</comment>
<comment type="subcellular location">
    <subcellularLocation>
        <location evidence="1">Cell membrane</location>
        <topology evidence="1">Multi-pass membrane protein</topology>
    </subcellularLocation>
</comment>
<evidence type="ECO:0000256" key="6">
    <source>
        <dbReference type="ARBA" id="ARBA00023136"/>
    </source>
</evidence>
<evidence type="ECO:0000256" key="1">
    <source>
        <dbReference type="ARBA" id="ARBA00004651"/>
    </source>
</evidence>
<feature type="transmembrane region" description="Helical" evidence="7">
    <location>
        <begin position="332"/>
        <end position="349"/>
    </location>
</feature>
<evidence type="ECO:0000259" key="8">
    <source>
        <dbReference type="PROSITE" id="PS50850"/>
    </source>
</evidence>
<feature type="transmembrane region" description="Helical" evidence="7">
    <location>
        <begin position="405"/>
        <end position="423"/>
    </location>
</feature>
<feature type="transmembrane region" description="Helical" evidence="7">
    <location>
        <begin position="260"/>
        <end position="285"/>
    </location>
</feature>
<feature type="transmembrane region" description="Helical" evidence="7">
    <location>
        <begin position="472"/>
        <end position="490"/>
    </location>
</feature>
<keyword evidence="6 7" id="KW-0472">Membrane</keyword>
<dbReference type="PRINTS" id="PR01036">
    <property type="entry name" value="TCRTETB"/>
</dbReference>
<evidence type="ECO:0000256" key="2">
    <source>
        <dbReference type="ARBA" id="ARBA00022448"/>
    </source>
</evidence>
<feature type="transmembrane region" description="Helical" evidence="7">
    <location>
        <begin position="112"/>
        <end position="130"/>
    </location>
</feature>
<organism evidence="9 10">
    <name type="scientific">Rhizobium alvei</name>
    <dbReference type="NCBI Taxonomy" id="1132659"/>
    <lineage>
        <taxon>Bacteria</taxon>
        <taxon>Pseudomonadati</taxon>
        <taxon>Pseudomonadota</taxon>
        <taxon>Alphaproteobacteria</taxon>
        <taxon>Hyphomicrobiales</taxon>
        <taxon>Rhizobiaceae</taxon>
        <taxon>Rhizobium/Agrobacterium group</taxon>
        <taxon>Rhizobium</taxon>
    </lineage>
</organism>
<reference evidence="9" key="2">
    <citation type="submission" date="2023-07" db="EMBL/GenBank/DDBJ databases">
        <authorList>
            <person name="Shen H."/>
        </authorList>
    </citation>
    <scope>NUCLEOTIDE SEQUENCE</scope>
    <source>
        <strain evidence="9">TNR-22</strain>
    </source>
</reference>
<gene>
    <name evidence="9" type="ORF">Q4481_00050</name>
</gene>
<name>A0ABT8YF09_9HYPH</name>
<dbReference type="Gene3D" id="1.20.1720.10">
    <property type="entry name" value="Multidrug resistance protein D"/>
    <property type="match status" value="1"/>
</dbReference>
<dbReference type="InterPro" id="IPR020846">
    <property type="entry name" value="MFS_dom"/>
</dbReference>
<feature type="transmembrane region" description="Helical" evidence="7">
    <location>
        <begin position="230"/>
        <end position="248"/>
    </location>
</feature>
<keyword evidence="10" id="KW-1185">Reference proteome</keyword>
<feature type="transmembrane region" description="Helical" evidence="7">
    <location>
        <begin position="164"/>
        <end position="186"/>
    </location>
</feature>
<evidence type="ECO:0000313" key="10">
    <source>
        <dbReference type="Proteomes" id="UP001174932"/>
    </source>
</evidence>
<protein>
    <submittedName>
        <fullName evidence="9">MFS transporter</fullName>
    </submittedName>
</protein>
<evidence type="ECO:0000256" key="5">
    <source>
        <dbReference type="ARBA" id="ARBA00022989"/>
    </source>
</evidence>
<dbReference type="InterPro" id="IPR036259">
    <property type="entry name" value="MFS_trans_sf"/>
</dbReference>
<feature type="transmembrane region" description="Helical" evidence="7">
    <location>
        <begin position="48"/>
        <end position="68"/>
    </location>
</feature>
<feature type="transmembrane region" description="Helical" evidence="7">
    <location>
        <begin position="361"/>
        <end position="384"/>
    </location>
</feature>
<reference evidence="9" key="1">
    <citation type="journal article" date="2015" name="Int. J. Syst. Evol. Microbiol.">
        <title>Rhizobium alvei sp. nov., isolated from a freshwater river.</title>
        <authorList>
            <person name="Sheu S.Y."/>
            <person name="Huang H.W."/>
            <person name="Young C.C."/>
            <person name="Chen W.M."/>
        </authorList>
    </citation>
    <scope>NUCLEOTIDE SEQUENCE</scope>
    <source>
        <strain evidence="9">TNR-22</strain>
    </source>
</reference>
<dbReference type="CDD" id="cd17321">
    <property type="entry name" value="MFS_MMR_MDR_like"/>
    <property type="match status" value="1"/>
</dbReference>
<dbReference type="Proteomes" id="UP001174932">
    <property type="component" value="Unassembled WGS sequence"/>
</dbReference>
<feature type="domain" description="Major facilitator superfamily (MFS) profile" evidence="8">
    <location>
        <begin position="14"/>
        <end position="494"/>
    </location>
</feature>
<evidence type="ECO:0000313" key="9">
    <source>
        <dbReference type="EMBL" id="MDO6962323.1"/>
    </source>
</evidence>
<dbReference type="PROSITE" id="PS50850">
    <property type="entry name" value="MFS"/>
    <property type="match status" value="1"/>
</dbReference>
<evidence type="ECO:0000256" key="3">
    <source>
        <dbReference type="ARBA" id="ARBA00022475"/>
    </source>
</evidence>
<feature type="transmembrane region" description="Helical" evidence="7">
    <location>
        <begin position="80"/>
        <end position="100"/>
    </location>
</feature>
<accession>A0ABT8YF09</accession>
<feature type="transmembrane region" description="Helical" evidence="7">
    <location>
        <begin position="193"/>
        <end position="218"/>
    </location>
</feature>
<dbReference type="EMBL" id="JAUOZU010000001">
    <property type="protein sequence ID" value="MDO6962323.1"/>
    <property type="molecule type" value="Genomic_DNA"/>
</dbReference>
<dbReference type="InterPro" id="IPR011701">
    <property type="entry name" value="MFS"/>
</dbReference>
<dbReference type="Pfam" id="PF07690">
    <property type="entry name" value="MFS_1"/>
    <property type="match status" value="1"/>
</dbReference>
<dbReference type="Gene3D" id="1.20.1250.20">
    <property type="entry name" value="MFS general substrate transporter like domains"/>
    <property type="match status" value="1"/>
</dbReference>
<dbReference type="PANTHER" id="PTHR42718">
    <property type="entry name" value="MAJOR FACILITATOR SUPERFAMILY MULTIDRUG TRANSPORTER MFSC"/>
    <property type="match status" value="1"/>
</dbReference>
<keyword evidence="2" id="KW-0813">Transport</keyword>